<feature type="compositionally biased region" description="Basic residues" evidence="1">
    <location>
        <begin position="1015"/>
        <end position="1033"/>
    </location>
</feature>
<comment type="caution">
    <text evidence="2">The sequence shown here is derived from an EMBL/GenBank/DDBJ whole genome shotgun (WGS) entry which is preliminary data.</text>
</comment>
<proteinExistence type="predicted"/>
<dbReference type="Proteomes" id="UP001159363">
    <property type="component" value="Chromosome X"/>
</dbReference>
<keyword evidence="3" id="KW-1185">Reference proteome</keyword>
<sequence>MRADEGELRSLRKRADHSGSDPAWNRIRFALVGGEWFNHYTYAAPNNWFEILIQEGVASRLRSSQWRNDADSSTHSTVKFSLVPNNNANFACLYSLADRSSNKVCSEDVIESLVCGDDSKAGCCLARASHQGEPGSIPGQATPGFSHAGIVQGDAAGRRVFSGISRSPHPFVPALFHTQLVSLSAALKTSMIKAAKISSLTQSSLTISLSNKQHFMPFEGKEQYNTVANCVKTCASHVKAAIIPASTTTAMAFAILYCQDPFQLSYLANHIAVIERREPPPPPPVATTLTQLLKKQNGPSAWQYVRICHACSHSRWYTSSCTSPCRSLYKTRVWQQVSCNNVSAVPVYSVLDNTISKAVLMCVLCVKQALSRKTSCSNSGSQIWVQNCVELNPDFTPVKHDAVSADATAQLSVIVAHVNENGCQWLGVLVHECTPTNLLHPVRGSWRRDLETGKPRVRSAWKKDLGIREHLEPGDMDRKEVKMQLPPVREELYEEETDSEWEDFGRLVEEYRLRRKALPPSPLLSAKHHRPQQEAFYPCPPPQATDVIEDFDYVQTVRSEDTWADLNSEALGADEGEVRRVWISAGMKGRKKREISEKTRRPAASSGKVSPLAKLRRFQQRSPRSNGNRKALYDDETLQKLLTLPPLQAPSRTLGFTRRVSRPPVRSHQEHLVRTQLDGLCQGLLAAAEFIVSIFLRLMSASSADGGGGGAILAAVNHSRASQKGWEGTECVVPAGRGESRWVTLHSDGQHPGASCSVSKQLFKTREFVAFAQLRMNKNGRPQPSRKKLLDCLGQDLVELKLSYCSLLRETLQFLRVPACSVFVCFIPPTWTWPVRLSTALEQLRHRIKDLVEIEAVACNIAHFLPAGHFSRRTLLFSLVVYRCNSFIQQLPARRPGALFIAAGLDLEVQSMSRQSQCSRVLHAPSRTVGFTRLFHTLSSIQATNTSLAVVPQSPVVVHTSLRSRTLARRPPLKTAGRWVAANILASSLNASESLAGERRSVTPASLATVDIHGIPRRGSRQPRAHRSRKRGGRGGSSTMARGSRARAHATKMVSLAINMYGLRSLVIREHFVARSSQSDTRPVYRDSHNQSVNGYAISNERHVISSLFVFLKAVHDIRYSPSKVGNDGWEVVPHLYVCGGAEAEVELIAEVEAEADLIAEVEVELIAEIDVELIAEAKAEAEP</sequence>
<feature type="region of interest" description="Disordered" evidence="1">
    <location>
        <begin position="1007"/>
        <end position="1046"/>
    </location>
</feature>
<dbReference type="EMBL" id="JARBHB010000004">
    <property type="protein sequence ID" value="KAJ8887818.1"/>
    <property type="molecule type" value="Genomic_DNA"/>
</dbReference>
<organism evidence="2 3">
    <name type="scientific">Dryococelus australis</name>
    <dbReference type="NCBI Taxonomy" id="614101"/>
    <lineage>
        <taxon>Eukaryota</taxon>
        <taxon>Metazoa</taxon>
        <taxon>Ecdysozoa</taxon>
        <taxon>Arthropoda</taxon>
        <taxon>Hexapoda</taxon>
        <taxon>Insecta</taxon>
        <taxon>Pterygota</taxon>
        <taxon>Neoptera</taxon>
        <taxon>Polyneoptera</taxon>
        <taxon>Phasmatodea</taxon>
        <taxon>Verophasmatodea</taxon>
        <taxon>Anareolatae</taxon>
        <taxon>Phasmatidae</taxon>
        <taxon>Eurycanthinae</taxon>
        <taxon>Dryococelus</taxon>
    </lineage>
</organism>
<feature type="region of interest" description="Disordered" evidence="1">
    <location>
        <begin position="591"/>
        <end position="630"/>
    </location>
</feature>
<name>A0ABQ9HTV5_9NEOP</name>
<protein>
    <submittedName>
        <fullName evidence="2">Uncharacterized protein</fullName>
    </submittedName>
</protein>
<accession>A0ABQ9HTV5</accession>
<reference evidence="2 3" key="1">
    <citation type="submission" date="2023-02" db="EMBL/GenBank/DDBJ databases">
        <title>LHISI_Scaffold_Assembly.</title>
        <authorList>
            <person name="Stuart O.P."/>
            <person name="Cleave R."/>
            <person name="Magrath M.J.L."/>
            <person name="Mikheyev A.S."/>
        </authorList>
    </citation>
    <scope>NUCLEOTIDE SEQUENCE [LARGE SCALE GENOMIC DNA]</scope>
    <source>
        <strain evidence="2">Daus_M_001</strain>
        <tissue evidence="2">Leg muscle</tissue>
    </source>
</reference>
<evidence type="ECO:0000256" key="1">
    <source>
        <dbReference type="SAM" id="MobiDB-lite"/>
    </source>
</evidence>
<evidence type="ECO:0000313" key="3">
    <source>
        <dbReference type="Proteomes" id="UP001159363"/>
    </source>
</evidence>
<evidence type="ECO:0000313" key="2">
    <source>
        <dbReference type="EMBL" id="KAJ8887818.1"/>
    </source>
</evidence>
<gene>
    <name evidence="2" type="ORF">PR048_014036</name>
</gene>